<keyword evidence="2" id="KW-0732">Signal</keyword>
<keyword evidence="4" id="KW-1185">Reference proteome</keyword>
<dbReference type="AlphaFoldDB" id="A0ABD3RGU3"/>
<evidence type="ECO:0000256" key="2">
    <source>
        <dbReference type="SAM" id="SignalP"/>
    </source>
</evidence>
<name>A0ABD3RGU3_9STRA</name>
<gene>
    <name evidence="3" type="ORF">ACHAXA_007501</name>
</gene>
<evidence type="ECO:0000313" key="3">
    <source>
        <dbReference type="EMBL" id="KAL3810846.1"/>
    </source>
</evidence>
<accession>A0ABD3RGU3</accession>
<organism evidence="3 4">
    <name type="scientific">Cyclostephanos tholiformis</name>
    <dbReference type="NCBI Taxonomy" id="382380"/>
    <lineage>
        <taxon>Eukaryota</taxon>
        <taxon>Sar</taxon>
        <taxon>Stramenopiles</taxon>
        <taxon>Ochrophyta</taxon>
        <taxon>Bacillariophyta</taxon>
        <taxon>Coscinodiscophyceae</taxon>
        <taxon>Thalassiosirophycidae</taxon>
        <taxon>Stephanodiscales</taxon>
        <taxon>Stephanodiscaceae</taxon>
        <taxon>Cyclostephanos</taxon>
    </lineage>
</organism>
<feature type="chain" id="PRO_5044851980" evidence="2">
    <location>
        <begin position="23"/>
        <end position="126"/>
    </location>
</feature>
<sequence>MFSIKCGAAVVLLLQALTSASAFFPPPKNSPSIKTSDLSKSGLGGFDLIAKTNKKFIEISAPTTKGGVVVSKKAAIKKVVASPPPKKVTVAKSGLTASKPAVTKNVGKGSKTSNNEDATPWFKKLF</sequence>
<feature type="region of interest" description="Disordered" evidence="1">
    <location>
        <begin position="101"/>
        <end position="126"/>
    </location>
</feature>
<protein>
    <submittedName>
        <fullName evidence="3">Uncharacterized protein</fullName>
    </submittedName>
</protein>
<dbReference type="EMBL" id="JALLPB020000297">
    <property type="protein sequence ID" value="KAL3810846.1"/>
    <property type="molecule type" value="Genomic_DNA"/>
</dbReference>
<evidence type="ECO:0000256" key="1">
    <source>
        <dbReference type="SAM" id="MobiDB-lite"/>
    </source>
</evidence>
<feature type="signal peptide" evidence="2">
    <location>
        <begin position="1"/>
        <end position="22"/>
    </location>
</feature>
<proteinExistence type="predicted"/>
<dbReference type="Proteomes" id="UP001530377">
    <property type="component" value="Unassembled WGS sequence"/>
</dbReference>
<comment type="caution">
    <text evidence="3">The sequence shown here is derived from an EMBL/GenBank/DDBJ whole genome shotgun (WGS) entry which is preliminary data.</text>
</comment>
<evidence type="ECO:0000313" key="4">
    <source>
        <dbReference type="Proteomes" id="UP001530377"/>
    </source>
</evidence>
<reference evidence="3 4" key="1">
    <citation type="submission" date="2024-10" db="EMBL/GenBank/DDBJ databases">
        <title>Updated reference genomes for cyclostephanoid diatoms.</title>
        <authorList>
            <person name="Roberts W.R."/>
            <person name="Alverson A.J."/>
        </authorList>
    </citation>
    <scope>NUCLEOTIDE SEQUENCE [LARGE SCALE GENOMIC DNA]</scope>
    <source>
        <strain evidence="3 4">AJA228-03</strain>
    </source>
</reference>